<dbReference type="Gene3D" id="3.90.1640.10">
    <property type="entry name" value="inorganic pyrophosphatase (n-terminal core)"/>
    <property type="match status" value="1"/>
</dbReference>
<organism evidence="3 4">
    <name type="scientific">Vagococcus humatus</name>
    <dbReference type="NCBI Taxonomy" id="1889241"/>
    <lineage>
        <taxon>Bacteria</taxon>
        <taxon>Bacillati</taxon>
        <taxon>Bacillota</taxon>
        <taxon>Bacilli</taxon>
        <taxon>Lactobacillales</taxon>
        <taxon>Enterococcaceae</taxon>
        <taxon>Vagococcus</taxon>
    </lineage>
</organism>
<name>A0A3R9YG62_9ENTE</name>
<dbReference type="AlphaFoldDB" id="A0A3R9YG62"/>
<protein>
    <submittedName>
        <fullName evidence="3">DHH family phosphoesterase</fullName>
    </submittedName>
</protein>
<dbReference type="InterPro" id="IPR003156">
    <property type="entry name" value="DHHA1_dom"/>
</dbReference>
<evidence type="ECO:0000313" key="3">
    <source>
        <dbReference type="EMBL" id="RST90378.1"/>
    </source>
</evidence>
<comment type="caution">
    <text evidence="3">The sequence shown here is derived from an EMBL/GenBank/DDBJ whole genome shotgun (WGS) entry which is preliminary data.</text>
</comment>
<evidence type="ECO:0000313" key="4">
    <source>
        <dbReference type="Proteomes" id="UP000277864"/>
    </source>
</evidence>
<dbReference type="EMBL" id="PXZH01000001">
    <property type="protein sequence ID" value="RST90378.1"/>
    <property type="molecule type" value="Genomic_DNA"/>
</dbReference>
<accession>A0A3R9YG62</accession>
<keyword evidence="4" id="KW-1185">Reference proteome</keyword>
<dbReference type="Pfam" id="PF01368">
    <property type="entry name" value="DHH"/>
    <property type="match status" value="1"/>
</dbReference>
<dbReference type="SUPFAM" id="SSF64182">
    <property type="entry name" value="DHH phosphoesterases"/>
    <property type="match status" value="1"/>
</dbReference>
<dbReference type="PANTHER" id="PTHR47618:SF1">
    <property type="entry name" value="BIFUNCTIONAL OLIGORIBONUCLEASE AND PAP PHOSPHATASE NRNA"/>
    <property type="match status" value="1"/>
</dbReference>
<dbReference type="Proteomes" id="UP000277864">
    <property type="component" value="Unassembled WGS sequence"/>
</dbReference>
<dbReference type="InterPro" id="IPR001667">
    <property type="entry name" value="DDH_dom"/>
</dbReference>
<dbReference type="InterPro" id="IPR051319">
    <property type="entry name" value="Oligoribo/pAp-PDE_c-di-AMP_PDE"/>
</dbReference>
<evidence type="ECO:0000259" key="1">
    <source>
        <dbReference type="Pfam" id="PF01368"/>
    </source>
</evidence>
<evidence type="ECO:0000259" key="2">
    <source>
        <dbReference type="Pfam" id="PF02272"/>
    </source>
</evidence>
<dbReference type="RefSeq" id="WP_125942991.1">
    <property type="nucleotide sequence ID" value="NZ_PXZH01000001.1"/>
</dbReference>
<dbReference type="InterPro" id="IPR038763">
    <property type="entry name" value="DHH_sf"/>
</dbReference>
<dbReference type="Gene3D" id="3.10.310.30">
    <property type="match status" value="1"/>
</dbReference>
<reference evidence="3 4" key="1">
    <citation type="submission" date="2018-03" db="EMBL/GenBank/DDBJ databases">
        <authorList>
            <person name="Gulvik C.A."/>
        </authorList>
    </citation>
    <scope>NUCLEOTIDE SEQUENCE [LARGE SCALE GENOMIC DNA]</scope>
    <source>
        <strain evidence="3 4">JCM 31581</strain>
    </source>
</reference>
<gene>
    <name evidence="3" type="ORF">C7P63_04700</name>
</gene>
<dbReference type="GO" id="GO:0003676">
    <property type="term" value="F:nucleic acid binding"/>
    <property type="evidence" value="ECO:0007669"/>
    <property type="project" value="InterPro"/>
</dbReference>
<dbReference type="Pfam" id="PF02272">
    <property type="entry name" value="DHHA1"/>
    <property type="match status" value="1"/>
</dbReference>
<feature type="domain" description="DHHA1" evidence="2">
    <location>
        <begin position="228"/>
        <end position="311"/>
    </location>
</feature>
<proteinExistence type="predicted"/>
<sequence>MRIEKEILKKIQEHSTIIIHRHQRPDPDALGSQGGLAEILTASFPDKKIYQVGGPVGDLSYLTEMKTVEDEVYQDALVIVTDTANAPRISDNRYDQGAFLIKMDHHPDDEPYGDLSWVNTDASSSSEVIYDFYKANENDLVMTDEAARLLYAGIVGDTGRFLYPSTTSHTLQVASELVAYQFDASKLNRQIDEISFKVAKLAGYVLQEMKADENGACMVFLPQSILTQYGVTDAETAALISLPGKVEDIIAWGIFVEQLEGFFRVRLRSKGPAINQIAKAHHGGGHPLASGANAEDKEEALAIYGEIQELVKNWH</sequence>
<feature type="domain" description="DDH" evidence="1">
    <location>
        <begin position="17"/>
        <end position="154"/>
    </location>
</feature>
<dbReference type="OrthoDB" id="9803668at2"/>
<dbReference type="PANTHER" id="PTHR47618">
    <property type="entry name" value="BIFUNCTIONAL OLIGORIBONUCLEASE AND PAP PHOSPHATASE NRNA"/>
    <property type="match status" value="1"/>
</dbReference>